<reference evidence="1 2" key="1">
    <citation type="submission" date="2019-12" db="EMBL/GenBank/DDBJ databases">
        <title>Rhizobium genotypes associated with high levels of biological nitrogen fixation by grain legumes in a temperate-maritime cropping system.</title>
        <authorList>
            <person name="Maluk M."/>
            <person name="Francesc Ferrando Molina F."/>
            <person name="Lopez Del Egido L."/>
            <person name="Lafos M."/>
            <person name="Langarica-Fuentes A."/>
            <person name="Gebre Yohannes G."/>
            <person name="Young M.W."/>
            <person name="Martin P."/>
            <person name="Gantlett R."/>
            <person name="Kenicer G."/>
            <person name="Hawes C."/>
            <person name="Begg G.S."/>
            <person name="Quilliam R.S."/>
            <person name="Squire G.R."/>
            <person name="Poole P.S."/>
            <person name="Young P.W."/>
            <person name="Iannetta P.M."/>
            <person name="James E.K."/>
        </authorList>
    </citation>
    <scope>NUCLEOTIDE SEQUENCE [LARGE SCALE GENOMIC DNA]</scope>
    <source>
        <strain evidence="1 2">JHI985</strain>
    </source>
</reference>
<dbReference type="EMBL" id="WUFC01000046">
    <property type="protein sequence ID" value="NEI52717.1"/>
    <property type="molecule type" value="Genomic_DNA"/>
</dbReference>
<comment type="caution">
    <text evidence="1">The sequence shown here is derived from an EMBL/GenBank/DDBJ whole genome shotgun (WGS) entry which is preliminary data.</text>
</comment>
<evidence type="ECO:0000313" key="1">
    <source>
        <dbReference type="EMBL" id="NEI52717.1"/>
    </source>
</evidence>
<dbReference type="Pfam" id="PF23789">
    <property type="entry name" value="Pre_tape_measure"/>
    <property type="match status" value="1"/>
</dbReference>
<evidence type="ECO:0000313" key="2">
    <source>
        <dbReference type="Proteomes" id="UP000661163"/>
    </source>
</evidence>
<name>A0AAE4Z0E6_9HYPH</name>
<dbReference type="AlphaFoldDB" id="A0AAE4Z0E6"/>
<dbReference type="RefSeq" id="WP_164566563.1">
    <property type="nucleotide sequence ID" value="NZ_WUFC01000046.1"/>
</dbReference>
<dbReference type="Proteomes" id="UP000661163">
    <property type="component" value="Unassembled WGS sequence"/>
</dbReference>
<protein>
    <submittedName>
        <fullName evidence="1">Uncharacterized protein</fullName>
    </submittedName>
</protein>
<dbReference type="InterPro" id="IPR057378">
    <property type="entry name" value="Pre_tape_measure"/>
</dbReference>
<proteinExistence type="predicted"/>
<gene>
    <name evidence="1" type="ORF">GR217_34425</name>
</gene>
<accession>A0AAE4Z0E6</accession>
<sequence length="139" mass="14477">MAGLLDIADIVETVTINGTRIDVPGISAEGIAHLFQRFPEIRAAVTGKTVTIDQWSAMGVDAIAAIIAAGCGMPGDPAHEAKARKLPAAAQVDLLEAIIKVTMPDGAANFIQRLTAMLGLGDDQSNTAQVTKLRKASRS</sequence>
<organism evidence="1 2">
    <name type="scientific">Rhizobium ruizarguesonis</name>
    <dbReference type="NCBI Taxonomy" id="2081791"/>
    <lineage>
        <taxon>Bacteria</taxon>
        <taxon>Pseudomonadati</taxon>
        <taxon>Pseudomonadota</taxon>
        <taxon>Alphaproteobacteria</taxon>
        <taxon>Hyphomicrobiales</taxon>
        <taxon>Rhizobiaceae</taxon>
        <taxon>Rhizobium/Agrobacterium group</taxon>
        <taxon>Rhizobium</taxon>
    </lineage>
</organism>